<dbReference type="EMBL" id="CAAGRJ010013365">
    <property type="protein sequence ID" value="VFV29911.1"/>
    <property type="molecule type" value="Genomic_DNA"/>
</dbReference>
<keyword evidence="1" id="KW-0597">Phosphoprotein</keyword>
<dbReference type="SUPFAM" id="SSF50729">
    <property type="entry name" value="PH domain-like"/>
    <property type="match status" value="1"/>
</dbReference>
<accession>A0A485N8Q9</accession>
<evidence type="ECO:0000313" key="5">
    <source>
        <dbReference type="Proteomes" id="UP000386466"/>
    </source>
</evidence>
<feature type="compositionally biased region" description="Gly residues" evidence="3">
    <location>
        <begin position="71"/>
        <end position="99"/>
    </location>
</feature>
<dbReference type="InterPro" id="IPR011993">
    <property type="entry name" value="PH-like_dom_sf"/>
</dbReference>
<reference evidence="4 5" key="1">
    <citation type="submission" date="2019-01" db="EMBL/GenBank/DDBJ databases">
        <authorList>
            <person name="Alioto T."/>
            <person name="Alioto T."/>
        </authorList>
    </citation>
    <scope>NUCLEOTIDE SEQUENCE [LARGE SCALE GENOMIC DNA]</scope>
</reference>
<dbReference type="InterPro" id="IPR030523">
    <property type="entry name" value="SH2B"/>
</dbReference>
<dbReference type="PANTHER" id="PTHR10872:SF4">
    <property type="entry name" value="SH2B ADAPTER PROTEIN 2"/>
    <property type="match status" value="1"/>
</dbReference>
<dbReference type="Proteomes" id="UP000386466">
    <property type="component" value="Unassembled WGS sequence"/>
</dbReference>
<dbReference type="PANTHER" id="PTHR10872">
    <property type="entry name" value="SH2B ADAPTER PROTEIN"/>
    <property type="match status" value="1"/>
</dbReference>
<evidence type="ECO:0000313" key="4">
    <source>
        <dbReference type="EMBL" id="VFV29911.1"/>
    </source>
</evidence>
<proteinExistence type="predicted"/>
<keyword evidence="2" id="KW-0727">SH2 domain</keyword>
<dbReference type="GO" id="GO:0005886">
    <property type="term" value="C:plasma membrane"/>
    <property type="evidence" value="ECO:0007669"/>
    <property type="project" value="TreeGrafter"/>
</dbReference>
<evidence type="ECO:0000256" key="3">
    <source>
        <dbReference type="SAM" id="MobiDB-lite"/>
    </source>
</evidence>
<dbReference type="GO" id="GO:0005068">
    <property type="term" value="F:transmembrane receptor protein tyrosine kinase adaptor activity"/>
    <property type="evidence" value="ECO:0007669"/>
    <property type="project" value="TreeGrafter"/>
</dbReference>
<name>A0A485N8Q9_LYNPA</name>
<feature type="region of interest" description="Disordered" evidence="3">
    <location>
        <begin position="1"/>
        <end position="202"/>
    </location>
</feature>
<sequence length="310" mass="33014">MADHRTARGGAAEGLATHPDPTRRAPGARFREGETFAPKQAAAGQFLSPWAPALCRRRRSSPTETNTSSGRGSGSAKGWGRDGGGADAARGGRGAGPAPGAGPRRRAPRGRGAEGERAGRARRGAELAARGARPPGPPSRGRAGPARSARAFEVADEGRRSRSRRRRPPGESPNPPRAMSRRAPRAGPRSGQRSAGAPARPVAAARLSDDWVSGWRTDDSGWQKCRLLLRRAVAGERFRLEFFVPPKVSASPDQGCDCGVWSPWLRALTDRDSWLPPPQVENGAEYILETIDSLQKHSWVADIQGCVDPG</sequence>
<evidence type="ECO:0000256" key="1">
    <source>
        <dbReference type="ARBA" id="ARBA00022553"/>
    </source>
</evidence>
<organism evidence="4 5">
    <name type="scientific">Lynx pardinus</name>
    <name type="common">Iberian lynx</name>
    <name type="synonym">Felis pardina</name>
    <dbReference type="NCBI Taxonomy" id="191816"/>
    <lineage>
        <taxon>Eukaryota</taxon>
        <taxon>Metazoa</taxon>
        <taxon>Chordata</taxon>
        <taxon>Craniata</taxon>
        <taxon>Vertebrata</taxon>
        <taxon>Euteleostomi</taxon>
        <taxon>Mammalia</taxon>
        <taxon>Eutheria</taxon>
        <taxon>Laurasiatheria</taxon>
        <taxon>Carnivora</taxon>
        <taxon>Feliformia</taxon>
        <taxon>Felidae</taxon>
        <taxon>Felinae</taxon>
        <taxon>Lynx</taxon>
    </lineage>
</organism>
<feature type="compositionally biased region" description="Low complexity" evidence="3">
    <location>
        <begin position="126"/>
        <end position="151"/>
    </location>
</feature>
<gene>
    <name evidence="4" type="ORF">LYPA_23C001326</name>
</gene>
<dbReference type="GO" id="GO:0050851">
    <property type="term" value="P:antigen receptor-mediated signaling pathway"/>
    <property type="evidence" value="ECO:0007669"/>
    <property type="project" value="TreeGrafter"/>
</dbReference>
<dbReference type="Gene3D" id="2.30.29.30">
    <property type="entry name" value="Pleckstrin-homology domain (PH domain)/Phosphotyrosine-binding domain (PTB)"/>
    <property type="match status" value="1"/>
</dbReference>
<feature type="compositionally biased region" description="Basic and acidic residues" evidence="3">
    <location>
        <begin position="111"/>
        <end position="125"/>
    </location>
</feature>
<keyword evidence="5" id="KW-1185">Reference proteome</keyword>
<dbReference type="AlphaFoldDB" id="A0A485N8Q9"/>
<feature type="compositionally biased region" description="Low complexity" evidence="3">
    <location>
        <begin position="185"/>
        <end position="202"/>
    </location>
</feature>
<evidence type="ECO:0000256" key="2">
    <source>
        <dbReference type="ARBA" id="ARBA00022999"/>
    </source>
</evidence>
<protein>
    <submittedName>
        <fullName evidence="4">Sh2b adapter protein 2</fullName>
    </submittedName>
</protein>
<dbReference type="GO" id="GO:0035556">
    <property type="term" value="P:intracellular signal transduction"/>
    <property type="evidence" value="ECO:0007669"/>
    <property type="project" value="TreeGrafter"/>
</dbReference>